<sequence length="149" mass="15979">MQLTSGIVTESGAMPSCAPAVVYCSYDSASPSTITPPSSMEKQQRPDDFCAADCVRQAAADHILEYSASSSSTVSTSDALQVAREQLRKRKLEGSLVGLLDMAHSLCKKLMSGQYFTSATVFALVQVTSYVVSIFLALPEFLQKSSFFG</sequence>
<dbReference type="OrthoDB" id="5871291at2759"/>
<keyword evidence="1" id="KW-0812">Transmembrane</keyword>
<protein>
    <submittedName>
        <fullName evidence="2">Uncharacterized protein</fullName>
    </submittedName>
</protein>
<accession>A0A0B1S8H9</accession>
<dbReference type="AlphaFoldDB" id="A0A0B1S8H9"/>
<feature type="transmembrane region" description="Helical" evidence="1">
    <location>
        <begin position="115"/>
        <end position="138"/>
    </location>
</feature>
<proteinExistence type="predicted"/>
<evidence type="ECO:0000313" key="2">
    <source>
        <dbReference type="EMBL" id="KHJ79847.1"/>
    </source>
</evidence>
<name>A0A0B1S8H9_OESDE</name>
<evidence type="ECO:0000313" key="3">
    <source>
        <dbReference type="Proteomes" id="UP000053660"/>
    </source>
</evidence>
<organism evidence="2 3">
    <name type="scientific">Oesophagostomum dentatum</name>
    <name type="common">Nodular worm</name>
    <dbReference type="NCBI Taxonomy" id="61180"/>
    <lineage>
        <taxon>Eukaryota</taxon>
        <taxon>Metazoa</taxon>
        <taxon>Ecdysozoa</taxon>
        <taxon>Nematoda</taxon>
        <taxon>Chromadorea</taxon>
        <taxon>Rhabditida</taxon>
        <taxon>Rhabditina</taxon>
        <taxon>Rhabditomorpha</taxon>
        <taxon>Strongyloidea</taxon>
        <taxon>Strongylidae</taxon>
        <taxon>Oesophagostomum</taxon>
    </lineage>
</organism>
<evidence type="ECO:0000256" key="1">
    <source>
        <dbReference type="SAM" id="Phobius"/>
    </source>
</evidence>
<dbReference type="Proteomes" id="UP000053660">
    <property type="component" value="Unassembled WGS sequence"/>
</dbReference>
<keyword evidence="1" id="KW-0472">Membrane</keyword>
<dbReference type="EMBL" id="KN602964">
    <property type="protein sequence ID" value="KHJ79847.1"/>
    <property type="molecule type" value="Genomic_DNA"/>
</dbReference>
<keyword evidence="1" id="KW-1133">Transmembrane helix</keyword>
<gene>
    <name evidence="2" type="ORF">OESDEN_20493</name>
</gene>
<keyword evidence="3" id="KW-1185">Reference proteome</keyword>
<reference evidence="2 3" key="1">
    <citation type="submission" date="2014-03" db="EMBL/GenBank/DDBJ databases">
        <title>Draft genome of the hookworm Oesophagostomum dentatum.</title>
        <authorList>
            <person name="Mitreva M."/>
        </authorList>
    </citation>
    <scope>NUCLEOTIDE SEQUENCE [LARGE SCALE GENOMIC DNA]</scope>
    <source>
        <strain evidence="2 3">OD-Hann</strain>
    </source>
</reference>